<keyword evidence="5" id="KW-0539">Nucleus</keyword>
<comment type="caution">
    <text evidence="8">The sequence shown here is derived from an EMBL/GenBank/DDBJ whole genome shotgun (WGS) entry which is preliminary data.</text>
</comment>
<protein>
    <submittedName>
        <fullName evidence="8">Zinc finger BED domain-containing protein 4</fullName>
    </submittedName>
</protein>
<dbReference type="GO" id="GO:0008270">
    <property type="term" value="F:zinc ion binding"/>
    <property type="evidence" value="ECO:0007669"/>
    <property type="project" value="UniProtKB-KW"/>
</dbReference>
<evidence type="ECO:0000256" key="4">
    <source>
        <dbReference type="ARBA" id="ARBA00022833"/>
    </source>
</evidence>
<evidence type="ECO:0000313" key="8">
    <source>
        <dbReference type="EMBL" id="ROL03969.1"/>
    </source>
</evidence>
<dbReference type="GO" id="GO:0005634">
    <property type="term" value="C:nucleus"/>
    <property type="evidence" value="ECO:0007669"/>
    <property type="project" value="UniProtKB-SubCell"/>
</dbReference>
<evidence type="ECO:0000256" key="1">
    <source>
        <dbReference type="ARBA" id="ARBA00004123"/>
    </source>
</evidence>
<dbReference type="AlphaFoldDB" id="A0A3N0Y165"/>
<keyword evidence="9" id="KW-1185">Reference proteome</keyword>
<dbReference type="OrthoDB" id="1607513at2759"/>
<dbReference type="PANTHER" id="PTHR46481">
    <property type="entry name" value="ZINC FINGER BED DOMAIN-CONTAINING PROTEIN 4"/>
    <property type="match status" value="1"/>
</dbReference>
<dbReference type="InterPro" id="IPR012337">
    <property type="entry name" value="RNaseH-like_sf"/>
</dbReference>
<keyword evidence="4" id="KW-0862">Zinc</keyword>
<evidence type="ECO:0000313" key="9">
    <source>
        <dbReference type="Proteomes" id="UP000281406"/>
    </source>
</evidence>
<keyword evidence="2" id="KW-0479">Metal-binding</keyword>
<gene>
    <name evidence="8" type="ORF">DPX16_23404</name>
</gene>
<dbReference type="Proteomes" id="UP000281406">
    <property type="component" value="Unassembled WGS sequence"/>
</dbReference>
<dbReference type="GO" id="GO:0046983">
    <property type="term" value="F:protein dimerization activity"/>
    <property type="evidence" value="ECO:0007669"/>
    <property type="project" value="InterPro"/>
</dbReference>
<evidence type="ECO:0000256" key="6">
    <source>
        <dbReference type="SAM" id="MobiDB-lite"/>
    </source>
</evidence>
<reference evidence="8 9" key="1">
    <citation type="submission" date="2018-10" db="EMBL/GenBank/DDBJ databases">
        <title>Genome assembly for a Yunnan-Guizhou Plateau 3E fish, Anabarilius grahami (Regan), and its evolutionary and genetic applications.</title>
        <authorList>
            <person name="Jiang W."/>
        </authorList>
    </citation>
    <scope>NUCLEOTIDE SEQUENCE [LARGE SCALE GENOMIC DNA]</scope>
    <source>
        <strain evidence="8">AG-KIZ</strain>
        <tissue evidence="8">Muscle</tissue>
    </source>
</reference>
<proteinExistence type="predicted"/>
<dbReference type="InterPro" id="IPR052035">
    <property type="entry name" value="ZnF_BED_domain_contain"/>
</dbReference>
<dbReference type="Pfam" id="PF05699">
    <property type="entry name" value="Dimer_Tnp_hAT"/>
    <property type="match status" value="1"/>
</dbReference>
<evidence type="ECO:0000256" key="3">
    <source>
        <dbReference type="ARBA" id="ARBA00022771"/>
    </source>
</evidence>
<dbReference type="PANTHER" id="PTHR46481:SF10">
    <property type="entry name" value="ZINC FINGER BED DOMAIN-CONTAINING PROTEIN 39"/>
    <property type="match status" value="1"/>
</dbReference>
<feature type="domain" description="HAT C-terminal dimerisation" evidence="7">
    <location>
        <begin position="119"/>
        <end position="200"/>
    </location>
</feature>
<feature type="compositionally biased region" description="Basic and acidic residues" evidence="6">
    <location>
        <begin position="70"/>
        <end position="86"/>
    </location>
</feature>
<evidence type="ECO:0000256" key="5">
    <source>
        <dbReference type="ARBA" id="ARBA00023242"/>
    </source>
</evidence>
<organism evidence="8 9">
    <name type="scientific">Anabarilius grahami</name>
    <name type="common">Kanglang fish</name>
    <name type="synonym">Barilius grahami</name>
    <dbReference type="NCBI Taxonomy" id="495550"/>
    <lineage>
        <taxon>Eukaryota</taxon>
        <taxon>Metazoa</taxon>
        <taxon>Chordata</taxon>
        <taxon>Craniata</taxon>
        <taxon>Vertebrata</taxon>
        <taxon>Euteleostomi</taxon>
        <taxon>Actinopterygii</taxon>
        <taxon>Neopterygii</taxon>
        <taxon>Teleostei</taxon>
        <taxon>Ostariophysi</taxon>
        <taxon>Cypriniformes</taxon>
        <taxon>Xenocyprididae</taxon>
        <taxon>Xenocypridinae</taxon>
        <taxon>Xenocypridinae incertae sedis</taxon>
        <taxon>Anabarilius</taxon>
    </lineage>
</organism>
<feature type="region of interest" description="Disordered" evidence="6">
    <location>
        <begin position="61"/>
        <end position="86"/>
    </location>
</feature>
<dbReference type="InterPro" id="IPR008906">
    <property type="entry name" value="HATC_C_dom"/>
</dbReference>
<evidence type="ECO:0000259" key="7">
    <source>
        <dbReference type="Pfam" id="PF05699"/>
    </source>
</evidence>
<evidence type="ECO:0000256" key="2">
    <source>
        <dbReference type="ARBA" id="ARBA00022723"/>
    </source>
</evidence>
<dbReference type="EMBL" id="RJVU01054598">
    <property type="protein sequence ID" value="ROL03969.1"/>
    <property type="molecule type" value="Genomic_DNA"/>
</dbReference>
<sequence length="207" mass="23541">MRVTIACDISPSPRWLKKVNAVAAKCGTTSAKIPLMQCSAIYVQLITIKKAKTWLEKEADKQHQASSAATHKDAEGYSKKPTRMEKSLDQKQSVLDHLYEDMLQSQQTVTGLSESLNEELDRYLQEPVLDRKTGDPLQWWRQNAGRFQTLAPLARRFLTPPPSSVPSERVFSTVGAIYQDRRSSLTGSKAEMLCFLYYNLPLLNWQY</sequence>
<keyword evidence="3" id="KW-0863">Zinc-finger</keyword>
<name>A0A3N0Y165_ANAGA</name>
<dbReference type="SUPFAM" id="SSF53098">
    <property type="entry name" value="Ribonuclease H-like"/>
    <property type="match status" value="1"/>
</dbReference>
<accession>A0A3N0Y165</accession>
<comment type="subcellular location">
    <subcellularLocation>
        <location evidence="1">Nucleus</location>
    </subcellularLocation>
</comment>